<comment type="subcellular location">
    <subcellularLocation>
        <location evidence="1">Membrane</location>
        <topology evidence="1">Multi-pass membrane protein</topology>
    </subcellularLocation>
</comment>
<feature type="transmembrane region" description="Helical" evidence="6">
    <location>
        <begin position="75"/>
        <end position="95"/>
    </location>
</feature>
<feature type="transmembrane region" description="Helical" evidence="6">
    <location>
        <begin position="845"/>
        <end position="866"/>
    </location>
</feature>
<feature type="transmembrane region" description="Helical" evidence="6">
    <location>
        <begin position="810"/>
        <end position="833"/>
    </location>
</feature>
<proteinExistence type="inferred from homology"/>
<keyword evidence="5 6" id="KW-0472">Membrane</keyword>
<feature type="transmembrane region" description="Helical" evidence="6">
    <location>
        <begin position="400"/>
        <end position="425"/>
    </location>
</feature>
<dbReference type="VEuPathDB" id="VectorBase:ISCI012974"/>
<dbReference type="EMBL" id="ABJB010966501">
    <property type="status" value="NOT_ANNOTATED_CDS"/>
    <property type="molecule type" value="Genomic_DNA"/>
</dbReference>
<feature type="transmembrane region" description="Helical" evidence="6">
    <location>
        <begin position="897"/>
        <end position="917"/>
    </location>
</feature>
<dbReference type="InterPro" id="IPR051717">
    <property type="entry name" value="MFS_MFSD6"/>
</dbReference>
<keyword evidence="3 6" id="KW-0812">Transmembrane</keyword>
<dbReference type="EMBL" id="ABJB011012080">
    <property type="status" value="NOT_ANNOTATED_CDS"/>
    <property type="molecule type" value="Genomic_DNA"/>
</dbReference>
<sequence>MKFSTCSVNRKLLPLKAHYFLFLGAQAAVIPYFAAVGRQNGIPETTVAYTFGFVPLAAIACKSLCGYIVDRTQNVTVVLLTLQALLLVSDGVVFFSGSIHTNTVRSEGILQCSEENVTLLDPFTTCSLPPPPECKRLCRESKENSSTSKLGANLSIGNVSDVCSVLSYWNHSVSSDDDNCELTCACYESSTNKSNLWLYTVFLALAWMTGASVFVISDAAVCDALGDNASAFGRQRLWGTISWGICCPIVGIIIDAANRATEGRSGFTPSFYVFAVLLMMDMVLLYRMPRLRMCKQSPTFFRDVATVFKGAEMPVFTFWTCAFGVFFGIFVAYNTWFLEDVGASKLNVGLTYAVMTLLVELPLLFVSKGILERIGYFPSYSLAFAAYTVKYLGYSFLQNPWYALVIELVGGAAFPLAFAAMTVFAKETAPQGTAASVLCVLNAGVEGVGTVLGNVLGGVSFGKNGGRLTFRYIGFASFACAVLCTLSHVVIRRRRPKTSIVPQEMGKATTAFAAGLSGHMDGPSRTAAMASVMPYQAAVGRRGGIPEATIAYILGFIPLLAILAKPVCGFVVDKTQNVKLVLIGLNALAFVSNGVIFLNHGTPFEGPNVKGRLTCPEGNLTLETESFNCMASLLECNVSCRQDKSIAASIKTEPLLTLTDAYSVCNSLWNGTTSRDEDICEVNCPCHTGSDASPNRGLYAVFLSLAAVAMTALVISDAAICEILGENSYTFGQQRLWGTIGFGVCSPVVGVFIDELNEATDGRSGYSPCFYVFGALLMTDIILLFFIPPLRMSKVSSNFFKDIATVLSRLEMTVFALWTCLLGALLGITLSYNTWFLEDIGASKMIVGLNGALMAVLIELPLLFVSGLILEQIGVAIGNVVGGACFAFYGGRLTFRYLGVFAFGCAALCLVSHLALWRRGRKDYAVERFLQG</sequence>
<dbReference type="PANTHER" id="PTHR16172:SF30">
    <property type="entry name" value="SUGAR BABY, ISOFORM C"/>
    <property type="match status" value="1"/>
</dbReference>
<dbReference type="AlphaFoldDB" id="B7QC95"/>
<dbReference type="EMBL" id="ABJB010946499">
    <property type="status" value="NOT_ANNOTATED_CDS"/>
    <property type="molecule type" value="Genomic_DNA"/>
</dbReference>
<feature type="transmembrane region" description="Helical" evidence="6">
    <location>
        <begin position="196"/>
        <end position="216"/>
    </location>
</feature>
<protein>
    <recommendedName>
        <fullName evidence="7">Major facilitator superfamily associated domain-containing protein</fullName>
    </recommendedName>
</protein>
<evidence type="ECO:0000313" key="10">
    <source>
        <dbReference type="Proteomes" id="UP000001555"/>
    </source>
</evidence>
<dbReference type="OrthoDB" id="7531894at2759"/>
<dbReference type="Pfam" id="PF12832">
    <property type="entry name" value="MFS_1_like"/>
    <property type="match status" value="2"/>
</dbReference>
<feature type="transmembrane region" description="Helical" evidence="6">
    <location>
        <begin position="698"/>
        <end position="724"/>
    </location>
</feature>
<dbReference type="EMBL" id="ABJB010997755">
    <property type="status" value="NOT_ANNOTATED_CDS"/>
    <property type="molecule type" value="Genomic_DNA"/>
</dbReference>
<evidence type="ECO:0000256" key="5">
    <source>
        <dbReference type="ARBA" id="ARBA00023136"/>
    </source>
</evidence>
<dbReference type="HOGENOM" id="CLU_314049_0_0_1"/>
<dbReference type="GO" id="GO:0016020">
    <property type="term" value="C:membrane"/>
    <property type="evidence" value="ECO:0000318"/>
    <property type="project" value="GO_Central"/>
</dbReference>
<dbReference type="SUPFAM" id="SSF103473">
    <property type="entry name" value="MFS general substrate transporter"/>
    <property type="match status" value="3"/>
</dbReference>
<feature type="transmembrane region" description="Helical" evidence="6">
    <location>
        <begin position="469"/>
        <end position="491"/>
    </location>
</feature>
<feature type="transmembrane region" description="Helical" evidence="6">
    <location>
        <begin position="237"/>
        <end position="257"/>
    </location>
</feature>
<evidence type="ECO:0000256" key="3">
    <source>
        <dbReference type="ARBA" id="ARBA00022692"/>
    </source>
</evidence>
<dbReference type="VEuPathDB" id="VectorBase:ISCW012974"/>
<dbReference type="InterPro" id="IPR024989">
    <property type="entry name" value="MFS_assoc_dom"/>
</dbReference>
<dbReference type="InterPro" id="IPR036259">
    <property type="entry name" value="MFS_trans_sf"/>
</dbReference>
<feature type="transmembrane region" description="Helical" evidence="6">
    <location>
        <begin position="765"/>
        <end position="790"/>
    </location>
</feature>
<dbReference type="PaxDb" id="6945-B7QC95"/>
<feature type="transmembrane region" description="Helical" evidence="6">
    <location>
        <begin position="437"/>
        <end position="457"/>
    </location>
</feature>
<dbReference type="EMBL" id="DS905918">
    <property type="protein sequence ID" value="EEC16467.1"/>
    <property type="molecule type" value="Genomic_DNA"/>
</dbReference>
<keyword evidence="10" id="KW-1185">Reference proteome</keyword>
<dbReference type="VEuPathDB" id="VectorBase:ISCP_019173"/>
<feature type="transmembrane region" description="Helical" evidence="6">
    <location>
        <begin position="47"/>
        <end position="69"/>
    </location>
</feature>
<dbReference type="EnsemblMetazoa" id="ISCW012974-RA">
    <property type="protein sequence ID" value="ISCW012974-PA"/>
    <property type="gene ID" value="ISCW012974"/>
</dbReference>
<dbReference type="EMBL" id="ABJB010303438">
    <property type="status" value="NOT_ANNOTATED_CDS"/>
    <property type="molecule type" value="Genomic_DNA"/>
</dbReference>
<dbReference type="Proteomes" id="UP000001555">
    <property type="component" value="Unassembled WGS sequence"/>
</dbReference>
<dbReference type="EMBL" id="ABJB010935961">
    <property type="status" value="NOT_ANNOTATED_CDS"/>
    <property type="molecule type" value="Genomic_DNA"/>
</dbReference>
<feature type="transmembrane region" description="Helical" evidence="6">
    <location>
        <begin position="17"/>
        <end position="35"/>
    </location>
</feature>
<keyword evidence="4 6" id="KW-1133">Transmembrane helix</keyword>
<evidence type="ECO:0000256" key="4">
    <source>
        <dbReference type="ARBA" id="ARBA00022989"/>
    </source>
</evidence>
<feature type="transmembrane region" description="Helical" evidence="6">
    <location>
        <begin position="269"/>
        <end position="286"/>
    </location>
</feature>
<reference evidence="8 10" key="1">
    <citation type="submission" date="2008-03" db="EMBL/GenBank/DDBJ databases">
        <title>Annotation of Ixodes scapularis.</title>
        <authorList>
            <consortium name="Ixodes scapularis Genome Project Consortium"/>
            <person name="Caler E."/>
            <person name="Hannick L.I."/>
            <person name="Bidwell S."/>
            <person name="Joardar V."/>
            <person name="Thiagarajan M."/>
            <person name="Amedeo P."/>
            <person name="Galinsky K.J."/>
            <person name="Schobel S."/>
            <person name="Inman J."/>
            <person name="Hostetler J."/>
            <person name="Miller J."/>
            <person name="Hammond M."/>
            <person name="Megy K."/>
            <person name="Lawson D."/>
            <person name="Kodira C."/>
            <person name="Sutton G."/>
            <person name="Meyer J."/>
            <person name="Hill C.A."/>
            <person name="Birren B."/>
            <person name="Nene V."/>
            <person name="Collins F."/>
            <person name="Alarcon-Chaidez F."/>
            <person name="Wikel S."/>
            <person name="Strausberg R."/>
        </authorList>
    </citation>
    <scope>NUCLEOTIDE SEQUENCE [LARGE SCALE GENOMIC DNA]</scope>
    <source>
        <strain evidence="10">Wikel</strain>
        <strain evidence="8">Wikel colony</strain>
    </source>
</reference>
<organism>
    <name type="scientific">Ixodes scapularis</name>
    <name type="common">Black-legged tick</name>
    <name type="synonym">Deer tick</name>
    <dbReference type="NCBI Taxonomy" id="6945"/>
    <lineage>
        <taxon>Eukaryota</taxon>
        <taxon>Metazoa</taxon>
        <taxon>Ecdysozoa</taxon>
        <taxon>Arthropoda</taxon>
        <taxon>Chelicerata</taxon>
        <taxon>Arachnida</taxon>
        <taxon>Acari</taxon>
        <taxon>Parasitiformes</taxon>
        <taxon>Ixodida</taxon>
        <taxon>Ixodoidea</taxon>
        <taxon>Ixodidae</taxon>
        <taxon>Ixodinae</taxon>
        <taxon>Ixodes</taxon>
    </lineage>
</organism>
<dbReference type="Gene3D" id="1.20.1250.20">
    <property type="entry name" value="MFS general substrate transporter like domains"/>
    <property type="match status" value="3"/>
</dbReference>
<evidence type="ECO:0000313" key="8">
    <source>
        <dbReference type="EMBL" id="EEC16467.1"/>
    </source>
</evidence>
<feature type="transmembrane region" description="Helical" evidence="6">
    <location>
        <begin position="349"/>
        <end position="367"/>
    </location>
</feature>
<evidence type="ECO:0000313" key="9">
    <source>
        <dbReference type="EnsemblMetazoa" id="ISCW012974-PA"/>
    </source>
</evidence>
<feature type="transmembrane region" description="Helical" evidence="6">
    <location>
        <begin position="550"/>
        <end position="572"/>
    </location>
</feature>
<evidence type="ECO:0000256" key="1">
    <source>
        <dbReference type="ARBA" id="ARBA00004141"/>
    </source>
</evidence>
<name>B7QC95_IXOSC</name>
<evidence type="ECO:0000259" key="7">
    <source>
        <dbReference type="Pfam" id="PF12832"/>
    </source>
</evidence>
<feature type="domain" description="Major facilitator superfamily associated" evidence="7">
    <location>
        <begin position="13"/>
        <end position="472"/>
    </location>
</feature>
<dbReference type="EMBL" id="ABJB010973043">
    <property type="status" value="NOT_ANNOTATED_CDS"/>
    <property type="molecule type" value="Genomic_DNA"/>
</dbReference>
<dbReference type="EMBL" id="ABJB010664725">
    <property type="status" value="NOT_ANNOTATED_CDS"/>
    <property type="molecule type" value="Genomic_DNA"/>
</dbReference>
<dbReference type="EMBL" id="ABJB010998170">
    <property type="status" value="NOT_ANNOTATED_CDS"/>
    <property type="molecule type" value="Genomic_DNA"/>
</dbReference>
<feature type="transmembrane region" description="Helical" evidence="6">
    <location>
        <begin position="374"/>
        <end position="394"/>
    </location>
</feature>
<feature type="transmembrane region" description="Helical" evidence="6">
    <location>
        <begin position="736"/>
        <end position="753"/>
    </location>
</feature>
<dbReference type="PANTHER" id="PTHR16172">
    <property type="entry name" value="MAJOR FACILITATOR SUPERFAMILY DOMAIN-CONTAINING PROTEIN 6-LIKE"/>
    <property type="match status" value="1"/>
</dbReference>
<gene>
    <name evidence="8" type="ORF">IscW_ISCW012974</name>
</gene>
<dbReference type="VEuPathDB" id="VectorBase:ISCP_031719"/>
<evidence type="ECO:0000256" key="6">
    <source>
        <dbReference type="SAM" id="Phobius"/>
    </source>
</evidence>
<feature type="transmembrane region" description="Helical" evidence="6">
    <location>
        <begin position="316"/>
        <end position="337"/>
    </location>
</feature>
<feature type="domain" description="Major facilitator superfamily associated" evidence="7">
    <location>
        <begin position="527"/>
        <end position="876"/>
    </location>
</feature>
<dbReference type="InParanoid" id="B7QC95"/>
<evidence type="ECO:0000256" key="2">
    <source>
        <dbReference type="ARBA" id="ARBA00005241"/>
    </source>
</evidence>
<reference evidence="9" key="2">
    <citation type="submission" date="2020-05" db="UniProtKB">
        <authorList>
            <consortium name="EnsemblMetazoa"/>
        </authorList>
    </citation>
    <scope>IDENTIFICATION</scope>
    <source>
        <strain evidence="9">wikel</strain>
    </source>
</reference>
<comment type="similarity">
    <text evidence="2">Belongs to the major facilitator superfamily. MFSD6 family.</text>
</comment>
<accession>B7QC95</accession>